<gene>
    <name evidence="1" type="ORF">TPC1_13960</name>
</gene>
<feature type="non-terminal residue" evidence="1">
    <location>
        <position position="72"/>
    </location>
</feature>
<reference evidence="1" key="1">
    <citation type="submission" date="2015-07" db="EMBL/GenBank/DDBJ databases">
        <title>Adaptation to a free-living lifestyle via gene acquisitions in the diplomonad Trepomonas sp. PC1.</title>
        <authorList>
            <person name="Xu F."/>
            <person name="Jerlstrom-Hultqvist J."/>
            <person name="Kolisko M."/>
            <person name="Simpson A.G.B."/>
            <person name="Roger A.J."/>
            <person name="Svard S.G."/>
            <person name="Andersson J.O."/>
        </authorList>
    </citation>
    <scope>NUCLEOTIDE SEQUENCE</scope>
    <source>
        <strain evidence="1">PC1</strain>
    </source>
</reference>
<accession>A0A146KA11</accession>
<evidence type="ECO:0000313" key="1">
    <source>
        <dbReference type="EMBL" id="JAP93673.1"/>
    </source>
</evidence>
<sequence length="72" mass="7981">KSFIRPEAIVMFTCKFNCEQGEKPSMKISDVSAVCEIFGGPTHEYKITAQISNMAVDVQPSFINIGEISFYG</sequence>
<dbReference type="AlphaFoldDB" id="A0A146KA11"/>
<name>A0A146KA11_9EUKA</name>
<proteinExistence type="predicted"/>
<protein>
    <submittedName>
        <fullName evidence="1">Hydin-like protein</fullName>
    </submittedName>
</protein>
<dbReference type="EMBL" id="GDID01002933">
    <property type="protein sequence ID" value="JAP93673.1"/>
    <property type="molecule type" value="Transcribed_RNA"/>
</dbReference>
<feature type="non-terminal residue" evidence="1">
    <location>
        <position position="1"/>
    </location>
</feature>
<organism evidence="1">
    <name type="scientific">Trepomonas sp. PC1</name>
    <dbReference type="NCBI Taxonomy" id="1076344"/>
    <lineage>
        <taxon>Eukaryota</taxon>
        <taxon>Metamonada</taxon>
        <taxon>Diplomonadida</taxon>
        <taxon>Hexamitidae</taxon>
        <taxon>Hexamitinae</taxon>
        <taxon>Trepomonas</taxon>
    </lineage>
</organism>